<dbReference type="WBParaSite" id="EVEC_0001199901-mRNA-1">
    <property type="protein sequence ID" value="EVEC_0001199901-mRNA-1"/>
    <property type="gene ID" value="EVEC_0001199901"/>
</dbReference>
<keyword evidence="2" id="KW-0812">Transmembrane</keyword>
<dbReference type="EMBL" id="UXUI01011761">
    <property type="protein sequence ID" value="VDD96493.1"/>
    <property type="molecule type" value="Genomic_DNA"/>
</dbReference>
<dbReference type="AlphaFoldDB" id="A0A0N4VM48"/>
<dbReference type="STRING" id="51028.A0A0N4VM48"/>
<keyword evidence="6" id="KW-1185">Reference proteome</keyword>
<organism evidence="7">
    <name type="scientific">Enterobius vermicularis</name>
    <name type="common">Human pinworm</name>
    <dbReference type="NCBI Taxonomy" id="51028"/>
    <lineage>
        <taxon>Eukaryota</taxon>
        <taxon>Metazoa</taxon>
        <taxon>Ecdysozoa</taxon>
        <taxon>Nematoda</taxon>
        <taxon>Chromadorea</taxon>
        <taxon>Rhabditida</taxon>
        <taxon>Spirurina</taxon>
        <taxon>Oxyuridomorpha</taxon>
        <taxon>Oxyuroidea</taxon>
        <taxon>Oxyuridae</taxon>
        <taxon>Enterobius</taxon>
    </lineage>
</organism>
<keyword evidence="3" id="KW-1133">Transmembrane helix</keyword>
<evidence type="ECO:0000313" key="6">
    <source>
        <dbReference type="Proteomes" id="UP000274131"/>
    </source>
</evidence>
<evidence type="ECO:0000256" key="1">
    <source>
        <dbReference type="ARBA" id="ARBA00004167"/>
    </source>
</evidence>
<evidence type="ECO:0000256" key="4">
    <source>
        <dbReference type="ARBA" id="ARBA00023136"/>
    </source>
</evidence>
<reference evidence="5 6" key="2">
    <citation type="submission" date="2018-10" db="EMBL/GenBank/DDBJ databases">
        <authorList>
            <consortium name="Pathogen Informatics"/>
        </authorList>
    </citation>
    <scope>NUCLEOTIDE SEQUENCE [LARGE SCALE GENOMIC DNA]</scope>
</reference>
<dbReference type="PANTHER" id="PTHR15407:SF28">
    <property type="entry name" value="RIBITOL-5-PHOSPHATE TRANSFERASE FKTN"/>
    <property type="match status" value="1"/>
</dbReference>
<sequence length="242" mass="28335">MKGNLEVQLIENVEQLEKKWKNSKFIDCLGLNVSTAKRVIPEKYVHKLVIFRDFVEKYHSSLVIFGGTLLGWYRECSFIRDTSDVDFAMRIEELDEEMLYDMQNTKLFSLYWILGKITDSLELSVYSMGIKIDLFFIYRGNNTDWTGGMIVGKKMKLRWSYPQINEFCTGDLLGMLFNVPCQVEPVLADYGPNWKIPHPTAKFVWYKSHSNIQQVGRWSAAEWPFVYHLFPKGKKPARVQFS</sequence>
<protein>
    <submittedName>
        <fullName evidence="7">Fukutin</fullName>
    </submittedName>
</protein>
<dbReference type="Proteomes" id="UP000274131">
    <property type="component" value="Unassembled WGS sequence"/>
</dbReference>
<dbReference type="GO" id="GO:0016020">
    <property type="term" value="C:membrane"/>
    <property type="evidence" value="ECO:0007669"/>
    <property type="project" value="UniProtKB-SubCell"/>
</dbReference>
<proteinExistence type="predicted"/>
<evidence type="ECO:0000256" key="2">
    <source>
        <dbReference type="ARBA" id="ARBA00022692"/>
    </source>
</evidence>
<gene>
    <name evidence="5" type="ORF">EVEC_LOCUS11244</name>
</gene>
<accession>A0A0N4VM48</accession>
<evidence type="ECO:0000256" key="3">
    <source>
        <dbReference type="ARBA" id="ARBA00022989"/>
    </source>
</evidence>
<dbReference type="PANTHER" id="PTHR15407">
    <property type="entry name" value="FUKUTIN-RELATED"/>
    <property type="match status" value="1"/>
</dbReference>
<dbReference type="InterPro" id="IPR009644">
    <property type="entry name" value="FKTN/MNN4/W02B3.4-1"/>
</dbReference>
<dbReference type="OrthoDB" id="444255at2759"/>
<name>A0A0N4VM48_ENTVE</name>
<keyword evidence="4" id="KW-0472">Membrane</keyword>
<comment type="subcellular location">
    <subcellularLocation>
        <location evidence="1">Membrane</location>
        <topology evidence="1">Single-pass membrane protein</topology>
    </subcellularLocation>
</comment>
<evidence type="ECO:0000313" key="7">
    <source>
        <dbReference type="WBParaSite" id="EVEC_0001199901-mRNA-1"/>
    </source>
</evidence>
<reference evidence="7" key="1">
    <citation type="submission" date="2017-02" db="UniProtKB">
        <authorList>
            <consortium name="WormBaseParasite"/>
        </authorList>
    </citation>
    <scope>IDENTIFICATION</scope>
</reference>
<evidence type="ECO:0000313" key="5">
    <source>
        <dbReference type="EMBL" id="VDD96493.1"/>
    </source>
</evidence>